<dbReference type="OrthoDB" id="5961967at2759"/>
<name>A0A6P4Y303_BRABE</name>
<dbReference type="SUPFAM" id="SSF54909">
    <property type="entry name" value="Dimeric alpha+beta barrel"/>
    <property type="match status" value="1"/>
</dbReference>
<gene>
    <name evidence="2" type="primary">LOC109465832</name>
</gene>
<dbReference type="InterPro" id="IPR011008">
    <property type="entry name" value="Dimeric_a/b-barrel"/>
</dbReference>
<dbReference type="KEGG" id="bbel:109465832"/>
<dbReference type="GeneID" id="109465832"/>
<sequence>MSTTTPQYFLEFSFTASEQTPLAELVTGTVNALAQATARVDNGKVLFLFKVLAEAKLIAVVQGSDAAELESALSVPCAGQLVRVQCLPLRPYEAFAREVLGVETTFRQNTKWASSPGQFYWLTVEVEYKSMTQEELFKIWKEEAIAALGVMEQGGVKLWKVVSERKVQILLKMPSPDLVDNTFMVGLPLFKQHGNQVRTSCKPVVPYM</sequence>
<reference evidence="2" key="1">
    <citation type="submission" date="2025-08" db="UniProtKB">
        <authorList>
            <consortium name="RefSeq"/>
        </authorList>
    </citation>
    <scope>IDENTIFICATION</scope>
    <source>
        <tissue evidence="2">Gonad</tissue>
    </source>
</reference>
<organism evidence="1 2">
    <name type="scientific">Branchiostoma belcheri</name>
    <name type="common">Amphioxus</name>
    <dbReference type="NCBI Taxonomy" id="7741"/>
    <lineage>
        <taxon>Eukaryota</taxon>
        <taxon>Metazoa</taxon>
        <taxon>Chordata</taxon>
        <taxon>Cephalochordata</taxon>
        <taxon>Leptocardii</taxon>
        <taxon>Amphioxiformes</taxon>
        <taxon>Branchiostomatidae</taxon>
        <taxon>Branchiostoma</taxon>
    </lineage>
</organism>
<keyword evidence="1" id="KW-1185">Reference proteome</keyword>
<dbReference type="Proteomes" id="UP000515135">
    <property type="component" value="Unplaced"/>
</dbReference>
<proteinExistence type="predicted"/>
<dbReference type="AlphaFoldDB" id="A0A6P4Y303"/>
<evidence type="ECO:0000313" key="1">
    <source>
        <dbReference type="Proteomes" id="UP000515135"/>
    </source>
</evidence>
<dbReference type="RefSeq" id="XP_019618833.1">
    <property type="nucleotide sequence ID" value="XM_019763274.1"/>
</dbReference>
<dbReference type="Gene3D" id="3.30.70.1060">
    <property type="entry name" value="Dimeric alpha+beta barrel"/>
    <property type="match status" value="1"/>
</dbReference>
<evidence type="ECO:0000313" key="2">
    <source>
        <dbReference type="RefSeq" id="XP_019618833.1"/>
    </source>
</evidence>
<protein>
    <submittedName>
        <fullName evidence="2">Uncharacterized protein LOC109465832</fullName>
    </submittedName>
</protein>
<accession>A0A6P4Y303</accession>